<dbReference type="STRING" id="371731.Rsw2DRAFT_1882"/>
<evidence type="ECO:0000313" key="5">
    <source>
        <dbReference type="Proteomes" id="UP000010121"/>
    </source>
</evidence>
<dbReference type="Gene3D" id="3.40.630.30">
    <property type="match status" value="1"/>
</dbReference>
<dbReference type="CDD" id="cd04301">
    <property type="entry name" value="NAT_SF"/>
    <property type="match status" value="1"/>
</dbReference>
<dbReference type="EMBL" id="ACYY01000011">
    <property type="protein sequence ID" value="EEW25127.1"/>
    <property type="molecule type" value="Genomic_DNA"/>
</dbReference>
<dbReference type="SUPFAM" id="SSF55729">
    <property type="entry name" value="Acyl-CoA N-acyltransferases (Nat)"/>
    <property type="match status" value="1"/>
</dbReference>
<accession>C8S1F4</accession>
<dbReference type="PANTHER" id="PTHR43072:SF23">
    <property type="entry name" value="UPF0039 PROTEIN C11D3.02C"/>
    <property type="match status" value="1"/>
</dbReference>
<evidence type="ECO:0000256" key="2">
    <source>
        <dbReference type="ARBA" id="ARBA00023315"/>
    </source>
</evidence>
<dbReference type="GO" id="GO:0016747">
    <property type="term" value="F:acyltransferase activity, transferring groups other than amino-acyl groups"/>
    <property type="evidence" value="ECO:0007669"/>
    <property type="project" value="InterPro"/>
</dbReference>
<dbReference type="Proteomes" id="UP000010121">
    <property type="component" value="Unassembled WGS sequence"/>
</dbReference>
<dbReference type="eggNOG" id="COG1247">
    <property type="taxonomic scope" value="Bacteria"/>
</dbReference>
<keyword evidence="5" id="KW-1185">Reference proteome</keyword>
<dbReference type="InterPro" id="IPR016181">
    <property type="entry name" value="Acyl_CoA_acyltransferase"/>
</dbReference>
<dbReference type="PROSITE" id="PS51186">
    <property type="entry name" value="GNAT"/>
    <property type="match status" value="1"/>
</dbReference>
<evidence type="ECO:0000313" key="4">
    <source>
        <dbReference type="EMBL" id="EEW25127.1"/>
    </source>
</evidence>
<sequence>MIRAAVAADLPAILGFWNPLIRDTLVTFSSAQKSLADMQKMLDDKAAEGRAFLVAEAAGAVVGFCSYGQFRAGNGYAHTMEHTIILDPVAHGRGLGRALLTGIEADARTKGAHSILAGVSGGNPESRAFHAAMGYGDPIIVPQAGWKFGRWWDLWLMQKILS</sequence>
<protein>
    <submittedName>
        <fullName evidence="4">GCN5-related N-acetyltransferase</fullName>
    </submittedName>
</protein>
<dbReference type="Pfam" id="PF00583">
    <property type="entry name" value="Acetyltransf_1"/>
    <property type="match status" value="1"/>
</dbReference>
<reference evidence="4 5" key="1">
    <citation type="submission" date="2009-08" db="EMBL/GenBank/DDBJ databases">
        <title>The draft genome of Rhodobacter sp. SW2.</title>
        <authorList>
            <consortium name="US DOE Joint Genome Institute (JGI-PGF)"/>
            <person name="Lucas S."/>
            <person name="Copeland A."/>
            <person name="Lapidus A."/>
            <person name="Glavina del Rio T."/>
            <person name="Tice H."/>
            <person name="Bruce D."/>
            <person name="Goodwin L."/>
            <person name="Pitluck S."/>
            <person name="Larimer F."/>
            <person name="Land M.L."/>
            <person name="Hauser L."/>
            <person name="Emerson D."/>
        </authorList>
    </citation>
    <scope>NUCLEOTIDE SEQUENCE [LARGE SCALE GENOMIC DNA]</scope>
    <source>
        <strain evidence="4 5">SW2</strain>
    </source>
</reference>
<comment type="caution">
    <text evidence="4">The sequence shown here is derived from an EMBL/GenBank/DDBJ whole genome shotgun (WGS) entry which is preliminary data.</text>
</comment>
<feature type="domain" description="N-acetyltransferase" evidence="3">
    <location>
        <begin position="1"/>
        <end position="162"/>
    </location>
</feature>
<name>C8S1F4_9RHOB</name>
<keyword evidence="1 4" id="KW-0808">Transferase</keyword>
<organism evidence="4 5">
    <name type="scientific">Rhodobacter ferrooxidans</name>
    <dbReference type="NCBI Taxonomy" id="371731"/>
    <lineage>
        <taxon>Bacteria</taxon>
        <taxon>Pseudomonadati</taxon>
        <taxon>Pseudomonadota</taxon>
        <taxon>Alphaproteobacteria</taxon>
        <taxon>Rhodobacterales</taxon>
        <taxon>Rhodobacter group</taxon>
        <taxon>Rhodobacter</taxon>
    </lineage>
</organism>
<dbReference type="InterPro" id="IPR000182">
    <property type="entry name" value="GNAT_dom"/>
</dbReference>
<evidence type="ECO:0000256" key="1">
    <source>
        <dbReference type="ARBA" id="ARBA00022679"/>
    </source>
</evidence>
<gene>
    <name evidence="4" type="ORF">Rsw2DRAFT_1882</name>
</gene>
<proteinExistence type="predicted"/>
<dbReference type="RefSeq" id="WP_008030331.1">
    <property type="nucleotide sequence ID" value="NZ_ACYY01000011.1"/>
</dbReference>
<dbReference type="OrthoDB" id="5459937at2"/>
<dbReference type="AlphaFoldDB" id="C8S1F4"/>
<keyword evidence="2" id="KW-0012">Acyltransferase</keyword>
<dbReference type="PANTHER" id="PTHR43072">
    <property type="entry name" value="N-ACETYLTRANSFERASE"/>
    <property type="match status" value="1"/>
</dbReference>
<evidence type="ECO:0000259" key="3">
    <source>
        <dbReference type="PROSITE" id="PS51186"/>
    </source>
</evidence>